<feature type="domain" description="PABC" evidence="2">
    <location>
        <begin position="1"/>
        <end position="74"/>
    </location>
</feature>
<proteinExistence type="predicted"/>
<dbReference type="PROSITE" id="PS51309">
    <property type="entry name" value="PABC"/>
    <property type="match status" value="1"/>
</dbReference>
<dbReference type="SUPFAM" id="SSF63570">
    <property type="entry name" value="PABC (PABP) domain"/>
    <property type="match status" value="1"/>
</dbReference>
<evidence type="ECO:0000313" key="4">
    <source>
        <dbReference type="Proteomes" id="UP001140510"/>
    </source>
</evidence>
<feature type="compositionally biased region" description="Basic and acidic residues" evidence="1">
    <location>
        <begin position="118"/>
        <end position="144"/>
    </location>
</feature>
<dbReference type="Pfam" id="PF00658">
    <property type="entry name" value="MLLE"/>
    <property type="match status" value="1"/>
</dbReference>
<dbReference type="AlphaFoldDB" id="A0A9W8ZPA8"/>
<keyword evidence="4" id="KW-1185">Reference proteome</keyword>
<feature type="region of interest" description="Disordered" evidence="1">
    <location>
        <begin position="70"/>
        <end position="144"/>
    </location>
</feature>
<gene>
    <name evidence="3" type="primary">PAB1_1</name>
    <name evidence="3" type="ORF">N0V91_001553</name>
</gene>
<comment type="caution">
    <text evidence="3">The sequence shown here is derived from an EMBL/GenBank/DDBJ whole genome shotgun (WGS) entry which is preliminary data.</text>
</comment>
<dbReference type="Proteomes" id="UP001140510">
    <property type="component" value="Unassembled WGS sequence"/>
</dbReference>
<dbReference type="Gene3D" id="1.10.1900.10">
    <property type="entry name" value="c-terminal domain of poly(a) binding protein"/>
    <property type="match status" value="1"/>
</dbReference>
<evidence type="ECO:0000256" key="1">
    <source>
        <dbReference type="SAM" id="MobiDB-lite"/>
    </source>
</evidence>
<evidence type="ECO:0000259" key="2">
    <source>
        <dbReference type="PROSITE" id="PS51309"/>
    </source>
</evidence>
<reference evidence="3" key="1">
    <citation type="submission" date="2022-10" db="EMBL/GenBank/DDBJ databases">
        <title>Tapping the CABI collections for fungal endophytes: first genome assemblies for Collariella, Neodidymelliopsis, Ascochyta clinopodiicola, Didymella pomorum, Didymosphaeria variabile, Neocosmospora piperis and Neocucurbitaria cava.</title>
        <authorList>
            <person name="Hill R."/>
        </authorList>
    </citation>
    <scope>NUCLEOTIDE SEQUENCE</scope>
    <source>
        <strain evidence="3">IMI 355091</strain>
    </source>
</reference>
<feature type="compositionally biased region" description="Basic and acidic residues" evidence="1">
    <location>
        <begin position="97"/>
        <end position="107"/>
    </location>
</feature>
<protein>
    <submittedName>
        <fullName evidence="3">Protein phosphatase PP2A regulatory subunit B</fullName>
    </submittedName>
</protein>
<name>A0A9W8ZPA8_9PLEO</name>
<dbReference type="InterPro" id="IPR002004">
    <property type="entry name" value="PABP_HYD_C"/>
</dbReference>
<evidence type="ECO:0000313" key="3">
    <source>
        <dbReference type="EMBL" id="KAJ4411178.1"/>
    </source>
</evidence>
<dbReference type="EMBL" id="JAPEVA010000006">
    <property type="protein sequence ID" value="KAJ4411178.1"/>
    <property type="molecule type" value="Genomic_DNA"/>
</dbReference>
<dbReference type="GO" id="GO:0003723">
    <property type="term" value="F:RNA binding"/>
    <property type="evidence" value="ECO:0007669"/>
    <property type="project" value="InterPro"/>
</dbReference>
<organism evidence="3 4">
    <name type="scientific">Didymella pomorum</name>
    <dbReference type="NCBI Taxonomy" id="749634"/>
    <lineage>
        <taxon>Eukaryota</taxon>
        <taxon>Fungi</taxon>
        <taxon>Dikarya</taxon>
        <taxon>Ascomycota</taxon>
        <taxon>Pezizomycotina</taxon>
        <taxon>Dothideomycetes</taxon>
        <taxon>Pleosporomycetidae</taxon>
        <taxon>Pleosporales</taxon>
        <taxon>Pleosporineae</taxon>
        <taxon>Didymellaceae</taxon>
        <taxon>Didymella</taxon>
    </lineage>
</organism>
<sequence length="144" mass="16133">MDALFAASPSKQKHMLRNVLHRKIHAVQPDIANEIVEQLLETTGIDELINCALDEASLHAFITNFLIEVIDSQRPHPDTSGQGKKRRQLSPEQSAPVRRDVEGHASETVDQSNKRMKMTPEPEESKSPEEDLSSEKSDLPEARS</sequence>
<accession>A0A9W8ZPA8</accession>
<dbReference type="InterPro" id="IPR036053">
    <property type="entry name" value="PABP-dom"/>
</dbReference>